<dbReference type="EMBL" id="JACVVK020000227">
    <property type="protein sequence ID" value="KAK7483434.1"/>
    <property type="molecule type" value="Genomic_DNA"/>
</dbReference>
<protein>
    <submittedName>
        <fullName evidence="2">Uncharacterized protein</fullName>
    </submittedName>
</protein>
<organism evidence="2 3">
    <name type="scientific">Batillaria attramentaria</name>
    <dbReference type="NCBI Taxonomy" id="370345"/>
    <lineage>
        <taxon>Eukaryota</taxon>
        <taxon>Metazoa</taxon>
        <taxon>Spiralia</taxon>
        <taxon>Lophotrochozoa</taxon>
        <taxon>Mollusca</taxon>
        <taxon>Gastropoda</taxon>
        <taxon>Caenogastropoda</taxon>
        <taxon>Sorbeoconcha</taxon>
        <taxon>Cerithioidea</taxon>
        <taxon>Batillariidae</taxon>
        <taxon>Batillaria</taxon>
    </lineage>
</organism>
<feature type="compositionally biased region" description="Polar residues" evidence="1">
    <location>
        <begin position="1"/>
        <end position="11"/>
    </location>
</feature>
<comment type="caution">
    <text evidence="2">The sequence shown here is derived from an EMBL/GenBank/DDBJ whole genome shotgun (WGS) entry which is preliminary data.</text>
</comment>
<reference evidence="2 3" key="1">
    <citation type="journal article" date="2023" name="Sci. Data">
        <title>Genome assembly of the Korean intertidal mud-creeper Batillaria attramentaria.</title>
        <authorList>
            <person name="Patra A.K."/>
            <person name="Ho P.T."/>
            <person name="Jun S."/>
            <person name="Lee S.J."/>
            <person name="Kim Y."/>
            <person name="Won Y.J."/>
        </authorList>
    </citation>
    <scope>NUCLEOTIDE SEQUENCE [LARGE SCALE GENOMIC DNA]</scope>
    <source>
        <strain evidence="2">Wonlab-2016</strain>
    </source>
</reference>
<dbReference type="Proteomes" id="UP001519460">
    <property type="component" value="Unassembled WGS sequence"/>
</dbReference>
<gene>
    <name evidence="2" type="ORF">BaRGS_00025374</name>
</gene>
<evidence type="ECO:0000256" key="1">
    <source>
        <dbReference type="SAM" id="MobiDB-lite"/>
    </source>
</evidence>
<proteinExistence type="predicted"/>
<accession>A0ABD0K8M5</accession>
<dbReference type="AlphaFoldDB" id="A0ABD0K8M5"/>
<keyword evidence="3" id="KW-1185">Reference proteome</keyword>
<feature type="region of interest" description="Disordered" evidence="1">
    <location>
        <begin position="1"/>
        <end position="36"/>
    </location>
</feature>
<sequence length="93" mass="10467">MYPVGCSSSVHSDSERWKMSGKVKVPRSSANPSDTATQSLNERILKECHLLYIDPENGIRFIWRFMICFTRNPAMLKSVCNKPIADDDDSADG</sequence>
<evidence type="ECO:0000313" key="2">
    <source>
        <dbReference type="EMBL" id="KAK7483434.1"/>
    </source>
</evidence>
<evidence type="ECO:0000313" key="3">
    <source>
        <dbReference type="Proteomes" id="UP001519460"/>
    </source>
</evidence>
<name>A0ABD0K8M5_9CAEN</name>